<name>A0A9Q9MMM5_9ACTN</name>
<feature type="compositionally biased region" description="Low complexity" evidence="1">
    <location>
        <begin position="17"/>
        <end position="34"/>
    </location>
</feature>
<evidence type="ECO:0000259" key="2">
    <source>
        <dbReference type="Pfam" id="PF18885"/>
    </source>
</evidence>
<protein>
    <recommendedName>
        <fullName evidence="2">DUF5648 domain-containing protein</fullName>
    </recommendedName>
</protein>
<sequence length="75" mass="7743">MSSAMGSEPSSPPSAETQAPPQSRPPATSAASTALLRLYSPAGGDHLYTTSVAERDNAVAKYGYVDEGVACHVYL</sequence>
<dbReference type="InterPro" id="IPR043708">
    <property type="entry name" value="DUF5648"/>
</dbReference>
<feature type="region of interest" description="Disordered" evidence="1">
    <location>
        <begin position="1"/>
        <end position="34"/>
    </location>
</feature>
<dbReference type="AlphaFoldDB" id="A0A9Q9MMM5"/>
<evidence type="ECO:0000256" key="1">
    <source>
        <dbReference type="SAM" id="MobiDB-lite"/>
    </source>
</evidence>
<feature type="compositionally biased region" description="Polar residues" evidence="1">
    <location>
        <begin position="1"/>
        <end position="16"/>
    </location>
</feature>
<dbReference type="RefSeq" id="WP_156089788.1">
    <property type="nucleotide sequence ID" value="NZ_CP073767.1"/>
</dbReference>
<keyword evidence="4" id="KW-1185">Reference proteome</keyword>
<dbReference type="Pfam" id="PF18885">
    <property type="entry name" value="DUF5648"/>
    <property type="match status" value="1"/>
</dbReference>
<accession>A0A9Q9MMM5</accession>
<feature type="domain" description="DUF5648" evidence="2">
    <location>
        <begin position="30"/>
        <end position="74"/>
    </location>
</feature>
<gene>
    <name evidence="3" type="ORF">Daura_20505</name>
</gene>
<evidence type="ECO:0000313" key="3">
    <source>
        <dbReference type="EMBL" id="UWZ58346.1"/>
    </source>
</evidence>
<evidence type="ECO:0000313" key="4">
    <source>
        <dbReference type="Proteomes" id="UP001058003"/>
    </source>
</evidence>
<reference evidence="3" key="1">
    <citation type="submission" date="2021-04" db="EMBL/GenBank/DDBJ databases">
        <title>Dactylosporangium aurantiacum NRRL B-8018 full assembly.</title>
        <authorList>
            <person name="Hartkoorn R.C."/>
            <person name="Beaudoing E."/>
            <person name="Hot D."/>
        </authorList>
    </citation>
    <scope>NUCLEOTIDE SEQUENCE</scope>
    <source>
        <strain evidence="3">NRRL B-8018</strain>
    </source>
</reference>
<organism evidence="3 4">
    <name type="scientific">Dactylosporangium aurantiacum</name>
    <dbReference type="NCBI Taxonomy" id="35754"/>
    <lineage>
        <taxon>Bacteria</taxon>
        <taxon>Bacillati</taxon>
        <taxon>Actinomycetota</taxon>
        <taxon>Actinomycetes</taxon>
        <taxon>Micromonosporales</taxon>
        <taxon>Micromonosporaceae</taxon>
        <taxon>Dactylosporangium</taxon>
    </lineage>
</organism>
<dbReference type="KEGG" id="daur:Daura_20505"/>
<proteinExistence type="predicted"/>
<dbReference type="Proteomes" id="UP001058003">
    <property type="component" value="Chromosome"/>
</dbReference>
<dbReference type="EMBL" id="CP073767">
    <property type="protein sequence ID" value="UWZ58346.1"/>
    <property type="molecule type" value="Genomic_DNA"/>
</dbReference>
<dbReference type="OrthoDB" id="3240600at2"/>